<reference evidence="3" key="1">
    <citation type="submission" date="2021-02" db="EMBL/GenBank/DDBJ databases">
        <authorList>
            <person name="Nowell W R."/>
        </authorList>
    </citation>
    <scope>NUCLEOTIDE SEQUENCE</scope>
</reference>
<evidence type="ECO:0000313" key="7">
    <source>
        <dbReference type="Proteomes" id="UP000663829"/>
    </source>
</evidence>
<protein>
    <submittedName>
        <fullName evidence="3">Uncharacterized protein</fullName>
    </submittedName>
</protein>
<accession>A0A813XHN2</accession>
<dbReference type="Proteomes" id="UP000681722">
    <property type="component" value="Unassembled WGS sequence"/>
</dbReference>
<comment type="caution">
    <text evidence="3">The sequence shown here is derived from an EMBL/GenBank/DDBJ whole genome shotgun (WGS) entry which is preliminary data.</text>
</comment>
<evidence type="ECO:0000313" key="4">
    <source>
        <dbReference type="EMBL" id="CAF0920867.1"/>
    </source>
</evidence>
<dbReference type="EMBL" id="CAJOBA010003955">
    <property type="protein sequence ID" value="CAF3698305.1"/>
    <property type="molecule type" value="Genomic_DNA"/>
</dbReference>
<dbReference type="EMBL" id="CAJNOK010003953">
    <property type="protein sequence ID" value="CAF0920867.1"/>
    <property type="molecule type" value="Genomic_DNA"/>
</dbReference>
<dbReference type="AlphaFoldDB" id="A0A813XHN2"/>
<evidence type="ECO:0000313" key="3">
    <source>
        <dbReference type="EMBL" id="CAF0876271.1"/>
    </source>
</evidence>
<keyword evidence="7" id="KW-1185">Reference proteome</keyword>
<dbReference type="EMBL" id="CAJOBC010001202">
    <property type="protein sequence ID" value="CAF3663107.1"/>
    <property type="molecule type" value="Genomic_DNA"/>
</dbReference>
<name>A0A813XHN2_9BILA</name>
<proteinExistence type="predicted"/>
<evidence type="ECO:0000313" key="5">
    <source>
        <dbReference type="EMBL" id="CAF3663107.1"/>
    </source>
</evidence>
<feature type="transmembrane region" description="Helical" evidence="2">
    <location>
        <begin position="47"/>
        <end position="70"/>
    </location>
</feature>
<evidence type="ECO:0000256" key="2">
    <source>
        <dbReference type="SAM" id="Phobius"/>
    </source>
</evidence>
<keyword evidence="2" id="KW-0812">Transmembrane</keyword>
<evidence type="ECO:0000256" key="1">
    <source>
        <dbReference type="SAM" id="MobiDB-lite"/>
    </source>
</evidence>
<evidence type="ECO:0000313" key="6">
    <source>
        <dbReference type="EMBL" id="CAF3698305.1"/>
    </source>
</evidence>
<feature type="region of interest" description="Disordered" evidence="1">
    <location>
        <begin position="1"/>
        <end position="27"/>
    </location>
</feature>
<dbReference type="Proteomes" id="UP000682733">
    <property type="component" value="Unassembled WGS sequence"/>
</dbReference>
<keyword evidence="2" id="KW-1133">Transmembrane helix</keyword>
<keyword evidence="2" id="KW-0472">Membrane</keyword>
<sequence length="143" mass="16563">MNTSSNSSGIKRRNAPQQHSKISKQEQSTTVLKIKTKPFIRPIVKKSITSCVFGIILIVSTLIVFGPTLLNHYGDIILTKLLFQTWVRYYPWRDLSRPELFDLTAANFYHQTTNPDSKLGIWLVVLLYEYERRTIYVRKSSAI</sequence>
<dbReference type="EMBL" id="CAJNOQ010001202">
    <property type="protein sequence ID" value="CAF0876271.1"/>
    <property type="molecule type" value="Genomic_DNA"/>
</dbReference>
<dbReference type="Proteomes" id="UP000677228">
    <property type="component" value="Unassembled WGS sequence"/>
</dbReference>
<gene>
    <name evidence="3" type="ORF">GPM918_LOCUS7368</name>
    <name evidence="4" type="ORF">OVA965_LOCUS10612</name>
    <name evidence="5" type="ORF">SRO942_LOCUS7368</name>
    <name evidence="6" type="ORF">TMI583_LOCUS10609</name>
</gene>
<dbReference type="Proteomes" id="UP000663829">
    <property type="component" value="Unassembled WGS sequence"/>
</dbReference>
<organism evidence="3 7">
    <name type="scientific">Didymodactylos carnosus</name>
    <dbReference type="NCBI Taxonomy" id="1234261"/>
    <lineage>
        <taxon>Eukaryota</taxon>
        <taxon>Metazoa</taxon>
        <taxon>Spiralia</taxon>
        <taxon>Gnathifera</taxon>
        <taxon>Rotifera</taxon>
        <taxon>Eurotatoria</taxon>
        <taxon>Bdelloidea</taxon>
        <taxon>Philodinida</taxon>
        <taxon>Philodinidae</taxon>
        <taxon>Didymodactylos</taxon>
    </lineage>
</organism>